<dbReference type="InterPro" id="IPR011330">
    <property type="entry name" value="Glyco_hydro/deAcase_b/a-brl"/>
</dbReference>
<protein>
    <submittedName>
        <fullName evidence="2">Putative sporulation protein (Polysaccharide deacetylase family)</fullName>
    </submittedName>
</protein>
<dbReference type="SUPFAM" id="SSF88713">
    <property type="entry name" value="Glycoside hydrolase/deacetylase"/>
    <property type="match status" value="1"/>
</dbReference>
<evidence type="ECO:0000313" key="3">
    <source>
        <dbReference type="Proteomes" id="UP000294813"/>
    </source>
</evidence>
<dbReference type="AlphaFoldDB" id="A0A4R2RKV3"/>
<name>A0A4R2RKV3_9FIRM</name>
<sequence>MMKVFWIRVKWLRYGVLTGISLAGLWALSYPLTATWSDIKEQFTQLSSREGRYASAPESSPLALDKAVEEKVLRSGPKVMKVALMVNVDWGEEYIGPLLTLLEQHQGRVTFFITGRFAQTKPEWVQKIHAAGHEIGNHGFSHPHPTRISEQANREELEKTEEQLTKITGKRSNWFAPPYGEYDSKVVNVAQKQGFRTVLWTVDTADWTNPTSQQWMGRVQQGIGPGALVLMHPTKVTVETLPELLRYCQKQGWQLVTLSELMQ</sequence>
<evidence type="ECO:0000313" key="2">
    <source>
        <dbReference type="EMBL" id="TCP64542.1"/>
    </source>
</evidence>
<dbReference type="EMBL" id="SLXT01000009">
    <property type="protein sequence ID" value="TCP64542.1"/>
    <property type="molecule type" value="Genomic_DNA"/>
</dbReference>
<dbReference type="Proteomes" id="UP000294813">
    <property type="component" value="Unassembled WGS sequence"/>
</dbReference>
<gene>
    <name evidence="2" type="ORF">EDD73_10983</name>
</gene>
<dbReference type="Gene3D" id="3.20.20.370">
    <property type="entry name" value="Glycoside hydrolase/deacetylase"/>
    <property type="match status" value="1"/>
</dbReference>
<dbReference type="PROSITE" id="PS51677">
    <property type="entry name" value="NODB"/>
    <property type="match status" value="1"/>
</dbReference>
<dbReference type="Pfam" id="PF01522">
    <property type="entry name" value="Polysacc_deac_1"/>
    <property type="match status" value="1"/>
</dbReference>
<proteinExistence type="predicted"/>
<dbReference type="CDD" id="cd10950">
    <property type="entry name" value="CE4_BsYlxY_like"/>
    <property type="match status" value="1"/>
</dbReference>
<reference evidence="2 3" key="1">
    <citation type="submission" date="2019-03" db="EMBL/GenBank/DDBJ databases">
        <title>Genomic Encyclopedia of Type Strains, Phase IV (KMG-IV): sequencing the most valuable type-strain genomes for metagenomic binning, comparative biology and taxonomic classification.</title>
        <authorList>
            <person name="Goeker M."/>
        </authorList>
    </citation>
    <scope>NUCLEOTIDE SEQUENCE [LARGE SCALE GENOMIC DNA]</scope>
    <source>
        <strain evidence="2 3">DSM 11170</strain>
    </source>
</reference>
<feature type="domain" description="NodB homology" evidence="1">
    <location>
        <begin position="80"/>
        <end position="256"/>
    </location>
</feature>
<organism evidence="2 3">
    <name type="scientific">Heliophilum fasciatum</name>
    <dbReference type="NCBI Taxonomy" id="35700"/>
    <lineage>
        <taxon>Bacteria</taxon>
        <taxon>Bacillati</taxon>
        <taxon>Bacillota</taxon>
        <taxon>Clostridia</taxon>
        <taxon>Eubacteriales</taxon>
        <taxon>Heliobacteriaceae</taxon>
        <taxon>Heliophilum</taxon>
    </lineage>
</organism>
<dbReference type="InterPro" id="IPR002509">
    <property type="entry name" value="NODB_dom"/>
</dbReference>
<dbReference type="GO" id="GO:0016810">
    <property type="term" value="F:hydrolase activity, acting on carbon-nitrogen (but not peptide) bonds"/>
    <property type="evidence" value="ECO:0007669"/>
    <property type="project" value="InterPro"/>
</dbReference>
<accession>A0A4R2RKV3</accession>
<keyword evidence="3" id="KW-1185">Reference proteome</keyword>
<dbReference type="InterPro" id="IPR050248">
    <property type="entry name" value="Polysacc_deacetylase_ArnD"/>
</dbReference>
<comment type="caution">
    <text evidence="2">The sequence shown here is derived from an EMBL/GenBank/DDBJ whole genome shotgun (WGS) entry which is preliminary data.</text>
</comment>
<dbReference type="GO" id="GO:0005975">
    <property type="term" value="P:carbohydrate metabolic process"/>
    <property type="evidence" value="ECO:0007669"/>
    <property type="project" value="InterPro"/>
</dbReference>
<dbReference type="PANTHER" id="PTHR10587">
    <property type="entry name" value="GLYCOSYL TRANSFERASE-RELATED"/>
    <property type="match status" value="1"/>
</dbReference>
<evidence type="ECO:0000259" key="1">
    <source>
        <dbReference type="PROSITE" id="PS51677"/>
    </source>
</evidence>